<protein>
    <submittedName>
        <fullName evidence="2">SH3-like domain-containing protein</fullName>
    </submittedName>
</protein>
<name>A0A841C369_9ACTN</name>
<keyword evidence="3" id="KW-1185">Reference proteome</keyword>
<evidence type="ECO:0000313" key="2">
    <source>
        <dbReference type="EMBL" id="MBB5873759.1"/>
    </source>
</evidence>
<evidence type="ECO:0000256" key="1">
    <source>
        <dbReference type="SAM" id="SignalP"/>
    </source>
</evidence>
<sequence length="124" mass="13209">MNLRSLQAAGAAVLLGAAMSVVAFATPASAGCARGYYDWDKLPVGKLFDGSNVNIRTGPFLSCGVVGTGQLSHSVDFWCYTTGDTVTRNDETMRTWTFVRDTTNGATGWVADLFLDYNGSGYSC</sequence>
<dbReference type="Gene3D" id="2.30.30.40">
    <property type="entry name" value="SH3 Domains"/>
    <property type="match status" value="1"/>
</dbReference>
<proteinExistence type="predicted"/>
<gene>
    <name evidence="2" type="ORF">F4553_007193</name>
</gene>
<dbReference type="EMBL" id="JACHMN010000003">
    <property type="protein sequence ID" value="MBB5873759.1"/>
    <property type="molecule type" value="Genomic_DNA"/>
</dbReference>
<dbReference type="PROSITE" id="PS51257">
    <property type="entry name" value="PROKAR_LIPOPROTEIN"/>
    <property type="match status" value="1"/>
</dbReference>
<feature type="chain" id="PRO_5033023145" evidence="1">
    <location>
        <begin position="26"/>
        <end position="124"/>
    </location>
</feature>
<dbReference type="Proteomes" id="UP000587527">
    <property type="component" value="Unassembled WGS sequence"/>
</dbReference>
<feature type="signal peptide" evidence="1">
    <location>
        <begin position="1"/>
        <end position="25"/>
    </location>
</feature>
<organism evidence="2 3">
    <name type="scientific">Allocatelliglobosispora scoriae</name>
    <dbReference type="NCBI Taxonomy" id="643052"/>
    <lineage>
        <taxon>Bacteria</taxon>
        <taxon>Bacillati</taxon>
        <taxon>Actinomycetota</taxon>
        <taxon>Actinomycetes</taxon>
        <taxon>Micromonosporales</taxon>
        <taxon>Micromonosporaceae</taxon>
        <taxon>Allocatelliglobosispora</taxon>
    </lineage>
</organism>
<dbReference type="RefSeq" id="WP_184845321.1">
    <property type="nucleotide sequence ID" value="NZ_JACHMN010000003.1"/>
</dbReference>
<keyword evidence="1" id="KW-0732">Signal</keyword>
<accession>A0A841C369</accession>
<evidence type="ECO:0000313" key="3">
    <source>
        <dbReference type="Proteomes" id="UP000587527"/>
    </source>
</evidence>
<dbReference type="AlphaFoldDB" id="A0A841C369"/>
<reference evidence="2 3" key="1">
    <citation type="submission" date="2020-08" db="EMBL/GenBank/DDBJ databases">
        <title>Sequencing the genomes of 1000 actinobacteria strains.</title>
        <authorList>
            <person name="Klenk H.-P."/>
        </authorList>
    </citation>
    <scope>NUCLEOTIDE SEQUENCE [LARGE SCALE GENOMIC DNA]</scope>
    <source>
        <strain evidence="2 3">DSM 45362</strain>
    </source>
</reference>
<comment type="caution">
    <text evidence="2">The sequence shown here is derived from an EMBL/GenBank/DDBJ whole genome shotgun (WGS) entry which is preliminary data.</text>
</comment>